<reference evidence="1 2" key="1">
    <citation type="journal article" date="2018" name="Genome Biol. Evol.">
        <title>Complete Genome Sequence of Streptococcus ruminantium sp. nov. GUT-187T (=DSM 104980T =JCM 31869T), the Type Strain of S. ruminantium, and Comparison with Genome Sequences of Streptococcus suis Strains.</title>
        <authorList>
            <person name="Tohya M."/>
            <person name="Sekizaki T."/>
            <person name="Miyoshi-Akiyama T."/>
        </authorList>
    </citation>
    <scope>NUCLEOTIDE SEQUENCE [LARGE SCALE GENOMIC DNA]</scope>
    <source>
        <strain evidence="1 2">GUT187T</strain>
    </source>
</reference>
<dbReference type="KEGG" id="srq:SR187_4820"/>
<evidence type="ECO:0000313" key="2">
    <source>
        <dbReference type="Proteomes" id="UP000269331"/>
    </source>
</evidence>
<accession>A0A2Z5TW30</accession>
<dbReference type="GeneID" id="69059787"/>
<organism evidence="1 2">
    <name type="scientific">Streptococcus ruminantium</name>
    <dbReference type="NCBI Taxonomy" id="1917441"/>
    <lineage>
        <taxon>Bacteria</taxon>
        <taxon>Bacillati</taxon>
        <taxon>Bacillota</taxon>
        <taxon>Bacilli</taxon>
        <taxon>Lactobacillales</taxon>
        <taxon>Streptococcaceae</taxon>
        <taxon>Streptococcus</taxon>
    </lineage>
</organism>
<dbReference type="EMBL" id="AP018400">
    <property type="protein sequence ID" value="BBA92572.1"/>
    <property type="molecule type" value="Genomic_DNA"/>
</dbReference>
<sequence>MVQLLSLCCTYFLDTASPSYQNATFQFIITTHSPFILSDIKNHNVISLKEYNGKVISKQVDTFAKNIQRIIYEEMETSDIYGSFAQSKLNKIINILNQPTISPTLIEQTKIEIQTINEPIIRNKLNQMLSEKVSPNEKIKLLISDLTSEELELLKNNLSE</sequence>
<evidence type="ECO:0000313" key="1">
    <source>
        <dbReference type="EMBL" id="BBA92572.1"/>
    </source>
</evidence>
<gene>
    <name evidence="1" type="ORF">SR187_4820</name>
</gene>
<name>A0A2Z5TW30_9STRE</name>
<dbReference type="AlphaFoldDB" id="A0A2Z5TW30"/>
<dbReference type="Proteomes" id="UP000269331">
    <property type="component" value="Chromosome"/>
</dbReference>
<proteinExistence type="predicted"/>
<dbReference type="RefSeq" id="WP_231996454.1">
    <property type="nucleotide sequence ID" value="NZ_AP018400.1"/>
</dbReference>
<protein>
    <submittedName>
        <fullName evidence="1">Uncharacterized protein</fullName>
    </submittedName>
</protein>